<dbReference type="EMBL" id="FJOG01000039">
    <property type="protein sequence ID" value="CZR66717.1"/>
    <property type="molecule type" value="Genomic_DNA"/>
</dbReference>
<accession>A0A1L7XP24</accession>
<evidence type="ECO:0000313" key="2">
    <source>
        <dbReference type="EMBL" id="CZR66717.1"/>
    </source>
</evidence>
<reference evidence="2 3" key="1">
    <citation type="submission" date="2016-03" db="EMBL/GenBank/DDBJ databases">
        <authorList>
            <person name="Ploux O."/>
        </authorList>
    </citation>
    <scope>NUCLEOTIDE SEQUENCE [LARGE SCALE GENOMIC DNA]</scope>
    <source>
        <strain evidence="2 3">UAMH 11012</strain>
    </source>
</reference>
<evidence type="ECO:0000313" key="3">
    <source>
        <dbReference type="Proteomes" id="UP000184330"/>
    </source>
</evidence>
<organism evidence="2 3">
    <name type="scientific">Phialocephala subalpina</name>
    <dbReference type="NCBI Taxonomy" id="576137"/>
    <lineage>
        <taxon>Eukaryota</taxon>
        <taxon>Fungi</taxon>
        <taxon>Dikarya</taxon>
        <taxon>Ascomycota</taxon>
        <taxon>Pezizomycotina</taxon>
        <taxon>Leotiomycetes</taxon>
        <taxon>Helotiales</taxon>
        <taxon>Mollisiaceae</taxon>
        <taxon>Phialocephala</taxon>
        <taxon>Phialocephala fortinii species complex</taxon>
    </lineage>
</organism>
<dbReference type="AlphaFoldDB" id="A0A1L7XP24"/>
<name>A0A1L7XP24_9HELO</name>
<protein>
    <submittedName>
        <fullName evidence="2">Uncharacterized protein</fullName>
    </submittedName>
</protein>
<feature type="region of interest" description="Disordered" evidence="1">
    <location>
        <begin position="21"/>
        <end position="64"/>
    </location>
</feature>
<proteinExistence type="predicted"/>
<feature type="compositionally biased region" description="Basic and acidic residues" evidence="1">
    <location>
        <begin position="113"/>
        <end position="129"/>
    </location>
</feature>
<evidence type="ECO:0000256" key="1">
    <source>
        <dbReference type="SAM" id="MobiDB-lite"/>
    </source>
</evidence>
<keyword evidence="3" id="KW-1185">Reference proteome</keyword>
<gene>
    <name evidence="2" type="ORF">PAC_16618</name>
</gene>
<dbReference type="Proteomes" id="UP000184330">
    <property type="component" value="Unassembled WGS sequence"/>
</dbReference>
<sequence>MASKVLTATRSSSHRKVIVSLMSRRGSERDGSEPPSAATVRSKKVHKGVERPRNSRKKKKKSELTTLTMSRHLSAHINSTICSLYKGILLTLRGNKFALSQLLKLVSGGASPRSEESTRKRGRAEGETKAAKNWTHLRNSKLRAEESLEAKPSFTLISGRRERLTLQYTAPLARAKNLELSILRCDNPNQSIDKVKSATAQQFTMSNTYANHCVKSASC</sequence>
<feature type="region of interest" description="Disordered" evidence="1">
    <location>
        <begin position="108"/>
        <end position="129"/>
    </location>
</feature>